<dbReference type="OrthoDB" id="195104at2"/>
<dbReference type="KEGG" id="pter:C2L65_37240"/>
<accession>A0A2I8F0G6</accession>
<dbReference type="EMBL" id="CP026113">
    <property type="protein sequence ID" value="AUT65208.1"/>
    <property type="molecule type" value="Genomic_DNA"/>
</dbReference>
<organism evidence="1 2">
    <name type="scientific">Paraburkholderia terrae</name>
    <dbReference type="NCBI Taxonomy" id="311230"/>
    <lineage>
        <taxon>Bacteria</taxon>
        <taxon>Pseudomonadati</taxon>
        <taxon>Pseudomonadota</taxon>
        <taxon>Betaproteobacteria</taxon>
        <taxon>Burkholderiales</taxon>
        <taxon>Burkholderiaceae</taxon>
        <taxon>Paraburkholderia</taxon>
    </lineage>
</organism>
<sequence>MPVMHFKVQWPDGSEANCYSPSTVVGEFFVAGQRYALRDFVERAREALHIGSERVREKYGFACSAAMDQLAQIEAQAQRFATDPQAEVQVVELL</sequence>
<evidence type="ECO:0008006" key="3">
    <source>
        <dbReference type="Google" id="ProtNLM"/>
    </source>
</evidence>
<dbReference type="AlphaFoldDB" id="A0A2I8F0G6"/>
<dbReference type="RefSeq" id="WP_042308604.1">
    <property type="nucleotide sequence ID" value="NZ_CP026113.1"/>
</dbReference>
<dbReference type="InterPro" id="IPR023846">
    <property type="entry name" value="CHP04042_MSMEG0570"/>
</dbReference>
<protein>
    <recommendedName>
        <fullName evidence="3">MSMEG_0570 family nitrogen starvation response protein</fullName>
    </recommendedName>
</protein>
<name>A0A2I8F0G6_9BURK</name>
<evidence type="ECO:0000313" key="1">
    <source>
        <dbReference type="EMBL" id="AUT65208.1"/>
    </source>
</evidence>
<dbReference type="NCBIfam" id="TIGR04042">
    <property type="entry name" value="MSMEG_0570_fam"/>
    <property type="match status" value="1"/>
</dbReference>
<gene>
    <name evidence="1" type="ORF">C2L65_37240</name>
</gene>
<proteinExistence type="predicted"/>
<dbReference type="Proteomes" id="UP000243502">
    <property type="component" value="Chromosome 3"/>
</dbReference>
<evidence type="ECO:0000313" key="2">
    <source>
        <dbReference type="Proteomes" id="UP000243502"/>
    </source>
</evidence>
<reference evidence="1 2" key="1">
    <citation type="submission" date="2018-01" db="EMBL/GenBank/DDBJ databases">
        <title>Species boundaries and ecological features among Paraburkholderia terrae DSMZ17804T, P. hospita DSMZ17164T and P. caribensis DSMZ13236T.</title>
        <authorList>
            <person name="Pratama A.A."/>
        </authorList>
    </citation>
    <scope>NUCLEOTIDE SEQUENCE [LARGE SCALE GENOMIC DNA]</scope>
    <source>
        <strain evidence="1 2">DSM 17804</strain>
    </source>
</reference>